<evidence type="ECO:0000313" key="10">
    <source>
        <dbReference type="Proteomes" id="UP000631576"/>
    </source>
</evidence>
<evidence type="ECO:0000256" key="2">
    <source>
        <dbReference type="ARBA" id="ARBA00006683"/>
    </source>
</evidence>
<keyword evidence="9" id="KW-0808">Transferase</keyword>
<dbReference type="InterPro" id="IPR003856">
    <property type="entry name" value="LPS_length_determ_N"/>
</dbReference>
<evidence type="ECO:0000256" key="7">
    <source>
        <dbReference type="SAM" id="Phobius"/>
    </source>
</evidence>
<proteinExistence type="inferred from homology"/>
<comment type="similarity">
    <text evidence="2">Belongs to the CpsC/CapA family.</text>
</comment>
<evidence type="ECO:0000256" key="4">
    <source>
        <dbReference type="ARBA" id="ARBA00022692"/>
    </source>
</evidence>
<evidence type="ECO:0000256" key="1">
    <source>
        <dbReference type="ARBA" id="ARBA00004651"/>
    </source>
</evidence>
<keyword evidence="9" id="KW-0418">Kinase</keyword>
<accession>A0ABR7G5U3</accession>
<evidence type="ECO:0000313" key="9">
    <source>
        <dbReference type="EMBL" id="MBC5682815.1"/>
    </source>
</evidence>
<name>A0ABR7G5U3_9FIRM</name>
<comment type="caution">
    <text evidence="9">The sequence shown here is derived from an EMBL/GenBank/DDBJ whole genome shotgun (WGS) entry which is preliminary data.</text>
</comment>
<protein>
    <submittedName>
        <fullName evidence="9">Protein-tyrosine kinase</fullName>
    </submittedName>
</protein>
<dbReference type="RefSeq" id="WP_186864669.1">
    <property type="nucleotide sequence ID" value="NZ_JACOPE010000001.1"/>
</dbReference>
<keyword evidence="5 7" id="KW-1133">Transmembrane helix</keyword>
<organism evidence="9 10">
    <name type="scientific">Ruminococcus hominis</name>
    <dbReference type="NCBI Taxonomy" id="2763065"/>
    <lineage>
        <taxon>Bacteria</taxon>
        <taxon>Bacillati</taxon>
        <taxon>Bacillota</taxon>
        <taxon>Clostridia</taxon>
        <taxon>Eubacteriales</taxon>
        <taxon>Oscillospiraceae</taxon>
        <taxon>Ruminococcus</taxon>
    </lineage>
</organism>
<dbReference type="GO" id="GO:0004713">
    <property type="term" value="F:protein tyrosine kinase activity"/>
    <property type="evidence" value="ECO:0007669"/>
    <property type="project" value="UniProtKB-KW"/>
</dbReference>
<dbReference type="Proteomes" id="UP000631576">
    <property type="component" value="Unassembled WGS sequence"/>
</dbReference>
<gene>
    <name evidence="9" type="ORF">H8S40_04395</name>
</gene>
<dbReference type="Pfam" id="PF02706">
    <property type="entry name" value="Wzz"/>
    <property type="match status" value="1"/>
</dbReference>
<feature type="domain" description="Polysaccharide chain length determinant N-terminal" evidence="8">
    <location>
        <begin position="20"/>
        <end position="108"/>
    </location>
</feature>
<dbReference type="PANTHER" id="PTHR32309:SF13">
    <property type="entry name" value="FERRIC ENTEROBACTIN TRANSPORT PROTEIN FEPE"/>
    <property type="match status" value="1"/>
</dbReference>
<keyword evidence="10" id="KW-1185">Reference proteome</keyword>
<evidence type="ECO:0000256" key="6">
    <source>
        <dbReference type="ARBA" id="ARBA00023136"/>
    </source>
</evidence>
<evidence type="ECO:0000256" key="5">
    <source>
        <dbReference type="ARBA" id="ARBA00022989"/>
    </source>
</evidence>
<evidence type="ECO:0000256" key="3">
    <source>
        <dbReference type="ARBA" id="ARBA00022475"/>
    </source>
</evidence>
<sequence>MNQYTKNTRMNPESDNDELTIDLTEVIGALLKKAHIIILTGIIVALLAFIGTKLFITPMYTAETKVYVLSKSEGSTGISATDLQAGSYLTKDYTELVKSRTVMEQVIAVLNLDVKPEELMEMISVESATDSRILTIKVENDDPKQAKEIADAVREAVSVQITEIMNADAVNTVEKADLPSAPSSPNTMKNTMLGGILGIILAMGVVVLISIMDDTIKTPDDVERYLGLNTLTSIPIAAGTKKNKKAKGLSVRQFTKTMNR</sequence>
<comment type="subcellular location">
    <subcellularLocation>
        <location evidence="1">Cell membrane</location>
        <topology evidence="1">Multi-pass membrane protein</topology>
    </subcellularLocation>
</comment>
<feature type="transmembrane region" description="Helical" evidence="7">
    <location>
        <begin position="192"/>
        <end position="212"/>
    </location>
</feature>
<dbReference type="PANTHER" id="PTHR32309">
    <property type="entry name" value="TYROSINE-PROTEIN KINASE"/>
    <property type="match status" value="1"/>
</dbReference>
<dbReference type="EMBL" id="JACOPE010000001">
    <property type="protein sequence ID" value="MBC5682815.1"/>
    <property type="molecule type" value="Genomic_DNA"/>
</dbReference>
<evidence type="ECO:0000259" key="8">
    <source>
        <dbReference type="Pfam" id="PF02706"/>
    </source>
</evidence>
<reference evidence="9 10" key="1">
    <citation type="submission" date="2020-08" db="EMBL/GenBank/DDBJ databases">
        <title>Genome public.</title>
        <authorList>
            <person name="Liu C."/>
            <person name="Sun Q."/>
        </authorList>
    </citation>
    <scope>NUCLEOTIDE SEQUENCE [LARGE SCALE GENOMIC DNA]</scope>
    <source>
        <strain evidence="9 10">NSJ-13</strain>
    </source>
</reference>
<dbReference type="InterPro" id="IPR050445">
    <property type="entry name" value="Bact_polysacc_biosynth/exp"/>
</dbReference>
<keyword evidence="3" id="KW-1003">Cell membrane</keyword>
<keyword evidence="6 7" id="KW-0472">Membrane</keyword>
<keyword evidence="4 7" id="KW-0812">Transmembrane</keyword>
<keyword evidence="9" id="KW-0829">Tyrosine-protein kinase</keyword>
<feature type="transmembrane region" description="Helical" evidence="7">
    <location>
        <begin position="34"/>
        <end position="56"/>
    </location>
</feature>